<dbReference type="InterPro" id="IPR008964">
    <property type="entry name" value="Invasin/intimin_cell_adhesion"/>
</dbReference>
<evidence type="ECO:0000313" key="5">
    <source>
        <dbReference type="Proteomes" id="UP000434925"/>
    </source>
</evidence>
<dbReference type="Pfam" id="PF03538">
    <property type="entry name" value="VRP1"/>
    <property type="match status" value="1"/>
</dbReference>
<dbReference type="RefSeq" id="WP_048395617.1">
    <property type="nucleotide sequence ID" value="NZ_JYLB01000004.1"/>
</dbReference>
<dbReference type="Proteomes" id="UP000434925">
    <property type="component" value="Unassembled WGS sequence"/>
</dbReference>
<proteinExistence type="predicted"/>
<name>A0A0J6HF17_9PSED</name>
<reference evidence="4" key="1">
    <citation type="submission" date="2016-10" db="EMBL/GenBank/DDBJ databases">
        <authorList>
            <person name="Varghese N."/>
            <person name="Submissions S."/>
        </authorList>
    </citation>
    <scope>NUCLEOTIDE SEQUENCE [LARGE SCALE GENOMIC DNA]</scope>
    <source>
        <strain evidence="4">BS3782</strain>
    </source>
</reference>
<dbReference type="Gene3D" id="2.60.40.10">
    <property type="entry name" value="Immunoglobulins"/>
    <property type="match status" value="1"/>
</dbReference>
<dbReference type="Proteomes" id="UP000182814">
    <property type="component" value="Chromosome I"/>
</dbReference>
<organism evidence="3 4">
    <name type="scientific">Pseudomonas lini</name>
    <dbReference type="NCBI Taxonomy" id="163011"/>
    <lineage>
        <taxon>Bacteria</taxon>
        <taxon>Pseudomonadati</taxon>
        <taxon>Pseudomonadota</taxon>
        <taxon>Gammaproteobacteria</taxon>
        <taxon>Pseudomonadales</taxon>
        <taxon>Pseudomonadaceae</taxon>
        <taxon>Pseudomonas</taxon>
    </lineage>
</organism>
<evidence type="ECO:0000313" key="4">
    <source>
        <dbReference type="Proteomes" id="UP000182814"/>
    </source>
</evidence>
<evidence type="ECO:0000256" key="1">
    <source>
        <dbReference type="ARBA" id="ARBA00023026"/>
    </source>
</evidence>
<sequence length="1206" mass="132651">MADSSDRDSSDHPALQLFQQVFKDEKHAELEAYFKEGGSIFPLVEKGVQALVSEYGVNDKDSRQFLRRANSLATYVRRQFIEHRLTGNRQHAAGPSSGLLSMVAGPSYERLFATPFDELCPPDALESCASPVAYLIELLRWIRDRIEPYGVAEQKYPLHDRRKDLKLLSVDFNAVHQAVSSVDIIVAVLEKFITEHGPKQDLEEALIQARYPNGLPYYQHWVSIDAVARHHGLSVGNFVHMIDLSSPYFLQTGAWDVDAGRALAHASRLGPYQRKLLTEPPAAIVDRDDFYLKNFGAEGLAWQNLNQVPFFGERTKLDTPGIEALLSVRGFAPVRSANVTYAGAAPVDPESERSGSVYLNANVAPAVSITSTGDGPSFLHRLSVSPTTAEGLARYDRMNRKVRLDNWLELPSDQVDALLVAAIRAEVRGGADEDAWWISDNVVHALGLFQSLRERYGCTAQDFAAFIDEMSVYGRGETLSQFDQVFNNRGDYSQPLKLDDQPFPVLPVEGATDLTVNQLCSGLGIDPQTYRYLALAIAQAHELGETLKRSPAVISSFYRLVKLPRLLGITPVEGVLMLNLLGGEDWLKGLAGLPQINTTPGGTPDVLNLIYALHSCVGWCRDRDLPVLWMLQQVSAPAPLSVASEPERQLFEQVRNLLPVALFTNAGLLMAGVPPLAAADWLDLLSALVDADGLVLPPPGSESDYVTFAREQLDRAVKDGLGDIDATLRAAIVEQMLGVLLQVREAQVSVVKECLAVYAGVDAEQAIRVLNWANATVHLLLRQVLERTGLTADESVRGRNEQPDPLLMLLADVRRRSAVVVKLGLSAVLLQDYLDYGHKAWLDQDDKHAFTVRTLYYLSTLTRAFELSEQPSQKLLDYLRQVNALPDVSGDALWLAQQAASIKLAEFFGWSVQEVRECVSRIDSSNLKVLKNLIQLDLLMRIRVLSAHSGMDALTIFLIGYLPEAVDKKAYADAAEHALLSLSEARAPVVQLPSDLKQLVQMTCTVDKTEVVANKPGEKITFTVTLKDAAGKPLSGVNVYWNATLGSIATKATWTDGTVKAEFFPGKVTGTDTPTFWLDFFEAEYAPTIRVLFESTSLTFPPPLKSPVPLGVVAQGDEVELYATLMDKYLNPGINSLVRWSVEPDEASKWASVVIRPEQTLTNQQGLTRVFVSSPTGGTFTLSVLSEGSETKALFEPITFGDVTSA</sequence>
<dbReference type="SUPFAM" id="SSF49373">
    <property type="entry name" value="Invasin/intimin cell-adhesion fragments"/>
    <property type="match status" value="2"/>
</dbReference>
<dbReference type="EMBL" id="VZPO01000001">
    <property type="protein sequence ID" value="KAB0508429.1"/>
    <property type="molecule type" value="Genomic_DNA"/>
</dbReference>
<keyword evidence="1" id="KW-0843">Virulence</keyword>
<keyword evidence="4" id="KW-1185">Reference proteome</keyword>
<reference evidence="2 5" key="3">
    <citation type="submission" date="2019-09" db="EMBL/GenBank/DDBJ databases">
        <title>Draft genome sequences of 48 bacterial type strains from the CCUG.</title>
        <authorList>
            <person name="Tunovic T."/>
            <person name="Pineiro-Iglesias B."/>
            <person name="Unosson C."/>
            <person name="Inganas E."/>
            <person name="Ohlen M."/>
            <person name="Cardew S."/>
            <person name="Jensie-Markopoulos S."/>
            <person name="Salva-Serra F."/>
            <person name="Jaen-Luchoro D."/>
            <person name="Karlsson R."/>
            <person name="Svensson-Stadler L."/>
            <person name="Chun J."/>
            <person name="Moore E."/>
        </authorList>
    </citation>
    <scope>NUCLEOTIDE SEQUENCE [LARGE SCALE GENOMIC DNA]</scope>
    <source>
        <strain evidence="2 5">CCUG 51522</strain>
    </source>
</reference>
<accession>A0A0J6HF17</accession>
<reference evidence="3" key="2">
    <citation type="submission" date="2016-10" db="EMBL/GenBank/DDBJ databases">
        <authorList>
            <person name="de Groot N.N."/>
        </authorList>
    </citation>
    <scope>NUCLEOTIDE SEQUENCE [LARGE SCALE GENOMIC DNA]</scope>
    <source>
        <strain evidence="3">BS3782</strain>
    </source>
</reference>
<dbReference type="AlphaFoldDB" id="A0A0J6HF17"/>
<gene>
    <name evidence="2" type="ORF">F7R14_01915</name>
    <name evidence="3" type="ORF">SAMN04490191_2410</name>
</gene>
<dbReference type="InterPro" id="IPR013783">
    <property type="entry name" value="Ig-like_fold"/>
</dbReference>
<dbReference type="PATRIC" id="fig|163011.3.peg.3838"/>
<dbReference type="InterPro" id="IPR018003">
    <property type="entry name" value="Insecticidal_toxin/plasmid_vir"/>
</dbReference>
<evidence type="ECO:0000313" key="2">
    <source>
        <dbReference type="EMBL" id="KAB0508429.1"/>
    </source>
</evidence>
<evidence type="ECO:0000313" key="3">
    <source>
        <dbReference type="EMBL" id="SDS82871.1"/>
    </source>
</evidence>
<dbReference type="EMBL" id="LT629746">
    <property type="protein sequence ID" value="SDS82871.1"/>
    <property type="molecule type" value="Genomic_DNA"/>
</dbReference>
<protein>
    <submittedName>
        <fullName evidence="2">Virulence plasmid 28 protein</fullName>
    </submittedName>
    <submittedName>
        <fullName evidence="3">Virulence plasmid A protein</fullName>
    </submittedName>
</protein>